<name>A0A381NEE9_9ZZZZ</name>
<evidence type="ECO:0000259" key="1">
    <source>
        <dbReference type="Pfam" id="PF08545"/>
    </source>
</evidence>
<dbReference type="NCBIfam" id="NF006829">
    <property type="entry name" value="PRK09352.1"/>
    <property type="match status" value="1"/>
</dbReference>
<dbReference type="EMBL" id="UINC01000261">
    <property type="protein sequence ID" value="SUZ52188.1"/>
    <property type="molecule type" value="Genomic_DNA"/>
</dbReference>
<dbReference type="GO" id="GO:0006633">
    <property type="term" value="P:fatty acid biosynthetic process"/>
    <property type="evidence" value="ECO:0007669"/>
    <property type="project" value="InterPro"/>
</dbReference>
<reference evidence="2" key="1">
    <citation type="submission" date="2018-05" db="EMBL/GenBank/DDBJ databases">
        <authorList>
            <person name="Lanie J.A."/>
            <person name="Ng W.-L."/>
            <person name="Kazmierczak K.M."/>
            <person name="Andrzejewski T.M."/>
            <person name="Davidsen T.M."/>
            <person name="Wayne K.J."/>
            <person name="Tettelin H."/>
            <person name="Glass J.I."/>
            <person name="Rusch D."/>
            <person name="Podicherti R."/>
            <person name="Tsui H.-C.T."/>
            <person name="Winkler M.E."/>
        </authorList>
    </citation>
    <scope>NUCLEOTIDE SEQUENCE</scope>
</reference>
<dbReference type="PANTHER" id="PTHR34069">
    <property type="entry name" value="3-OXOACYL-[ACYL-CARRIER-PROTEIN] SYNTHASE 3"/>
    <property type="match status" value="1"/>
</dbReference>
<dbReference type="GO" id="GO:0004315">
    <property type="term" value="F:3-oxoacyl-[acyl-carrier-protein] synthase activity"/>
    <property type="evidence" value="ECO:0007669"/>
    <property type="project" value="InterPro"/>
</dbReference>
<dbReference type="Pfam" id="PF08545">
    <property type="entry name" value="ACP_syn_III"/>
    <property type="match status" value="1"/>
</dbReference>
<feature type="domain" description="Beta-ketoacyl-[acyl-carrier-protein] synthase III N-terminal" evidence="1">
    <location>
        <begin position="125"/>
        <end position="204"/>
    </location>
</feature>
<dbReference type="PANTHER" id="PTHR34069:SF2">
    <property type="entry name" value="BETA-KETOACYL-[ACYL-CARRIER-PROTEIN] SYNTHASE III"/>
    <property type="match status" value="1"/>
</dbReference>
<dbReference type="SUPFAM" id="SSF53901">
    <property type="entry name" value="Thiolase-like"/>
    <property type="match status" value="2"/>
</dbReference>
<dbReference type="InterPro" id="IPR016039">
    <property type="entry name" value="Thiolase-like"/>
</dbReference>
<proteinExistence type="predicted"/>
<gene>
    <name evidence="2" type="ORF">METZ01_LOCUS5042</name>
</gene>
<dbReference type="Gene3D" id="3.40.47.10">
    <property type="match status" value="1"/>
</dbReference>
<dbReference type="GO" id="GO:0044550">
    <property type="term" value="P:secondary metabolite biosynthetic process"/>
    <property type="evidence" value="ECO:0007669"/>
    <property type="project" value="TreeGrafter"/>
</dbReference>
<protein>
    <recommendedName>
        <fullName evidence="1">Beta-ketoacyl-[acyl-carrier-protein] synthase III N-terminal domain-containing protein</fullName>
    </recommendedName>
</protein>
<sequence>MQTSNATVSMPDGLFGRAVQPVQISSLGTCVPPRVLTNSELEQMVNTTNDWILKRTGIRERHIAAPDVATSDLAAEAARIAISGAGLEPPDIGFLVVGTTTPDTFFPSTACLVQDKIGATRAWGFDLGAACSGFTYSVTTAMQMVATGAHDHALAVGADVMSRIIDYQDRATCVIFGDGAGAVVVSPAVDPELRVIDFAHEVDGSGGPALQMPAGGSRMPASHDTVDQRLHYVHQDGAAVFKFAVRKTRDICRRILD</sequence>
<dbReference type="InterPro" id="IPR013751">
    <property type="entry name" value="ACP_syn_III_N"/>
</dbReference>
<dbReference type="CDD" id="cd00830">
    <property type="entry name" value="KAS_III"/>
    <property type="match status" value="1"/>
</dbReference>
<organism evidence="2">
    <name type="scientific">marine metagenome</name>
    <dbReference type="NCBI Taxonomy" id="408172"/>
    <lineage>
        <taxon>unclassified sequences</taxon>
        <taxon>metagenomes</taxon>
        <taxon>ecological metagenomes</taxon>
    </lineage>
</organism>
<accession>A0A381NEE9</accession>
<dbReference type="AlphaFoldDB" id="A0A381NEE9"/>
<evidence type="ECO:0000313" key="2">
    <source>
        <dbReference type="EMBL" id="SUZ52188.1"/>
    </source>
</evidence>
<feature type="non-terminal residue" evidence="2">
    <location>
        <position position="257"/>
    </location>
</feature>